<keyword evidence="2" id="KW-1185">Reference proteome</keyword>
<dbReference type="Proteomes" id="UP001207654">
    <property type="component" value="Unassembled WGS sequence"/>
</dbReference>
<protein>
    <submittedName>
        <fullName evidence="1">Uncharacterized protein</fullName>
    </submittedName>
</protein>
<sequence>MTFPAYERRDARGLFLIRTGGDLLWRMRTAKTMLVQYQSIAGKQVLRYSLDGFRSKLDELCSKYPKECGPFPDVAANQCSEGRRSRSRATRVRPGRKRVIWQNPDC</sequence>
<proteinExistence type="predicted"/>
<gene>
    <name evidence="1" type="ORF">OV287_20385</name>
</gene>
<organism evidence="1 2">
    <name type="scientific">Archangium lansingense</name>
    <dbReference type="NCBI Taxonomy" id="2995310"/>
    <lineage>
        <taxon>Bacteria</taxon>
        <taxon>Pseudomonadati</taxon>
        <taxon>Myxococcota</taxon>
        <taxon>Myxococcia</taxon>
        <taxon>Myxococcales</taxon>
        <taxon>Cystobacterineae</taxon>
        <taxon>Archangiaceae</taxon>
        <taxon>Archangium</taxon>
    </lineage>
</organism>
<evidence type="ECO:0000313" key="1">
    <source>
        <dbReference type="EMBL" id="MCY1076842.1"/>
    </source>
</evidence>
<accession>A0ABT4A5C4</accession>
<reference evidence="1 2" key="1">
    <citation type="submission" date="2022-11" db="EMBL/GenBank/DDBJ databases">
        <title>Minimal conservation of predation-associated metabolite biosynthetic gene clusters underscores biosynthetic potential of Myxococcota including descriptions for ten novel species: Archangium lansinium sp. nov., Myxococcus landrumus sp. nov., Nannocystis bai.</title>
        <authorList>
            <person name="Ahearne A."/>
            <person name="Stevens C."/>
            <person name="Phillips K."/>
        </authorList>
    </citation>
    <scope>NUCLEOTIDE SEQUENCE [LARGE SCALE GENOMIC DNA]</scope>
    <source>
        <strain evidence="1 2">MIWBW</strain>
    </source>
</reference>
<dbReference type="RefSeq" id="WP_267535703.1">
    <property type="nucleotide sequence ID" value="NZ_JAPNKA010000001.1"/>
</dbReference>
<comment type="caution">
    <text evidence="1">The sequence shown here is derived from an EMBL/GenBank/DDBJ whole genome shotgun (WGS) entry which is preliminary data.</text>
</comment>
<dbReference type="EMBL" id="JAPNKA010000001">
    <property type="protein sequence ID" value="MCY1076842.1"/>
    <property type="molecule type" value="Genomic_DNA"/>
</dbReference>
<evidence type="ECO:0000313" key="2">
    <source>
        <dbReference type="Proteomes" id="UP001207654"/>
    </source>
</evidence>
<name>A0ABT4A5C4_9BACT</name>